<dbReference type="Pfam" id="PF00379">
    <property type="entry name" value="Chitin_bind_4"/>
    <property type="match status" value="1"/>
</dbReference>
<proteinExistence type="predicted"/>
<keyword evidence="1 2" id="KW-0193">Cuticle</keyword>
<dbReference type="InterPro" id="IPR000618">
    <property type="entry name" value="Insect_cuticle"/>
</dbReference>
<dbReference type="Proteomes" id="UP000494040">
    <property type="component" value="Unassembled WGS sequence"/>
</dbReference>
<evidence type="ECO:0000256" key="1">
    <source>
        <dbReference type="ARBA" id="ARBA00022460"/>
    </source>
</evidence>
<dbReference type="OrthoDB" id="6515429at2759"/>
<evidence type="ECO:0000313" key="5">
    <source>
        <dbReference type="Proteomes" id="UP000494040"/>
    </source>
</evidence>
<dbReference type="PANTHER" id="PTHR10380:SF173">
    <property type="entry name" value="CUTICULAR PROTEIN 47EF, ISOFORM C-RELATED"/>
    <property type="match status" value="1"/>
</dbReference>
<feature type="signal peptide" evidence="3">
    <location>
        <begin position="1"/>
        <end position="25"/>
    </location>
</feature>
<feature type="chain" id="PRO_5035185098" description="CPR type cuticle protein" evidence="3">
    <location>
        <begin position="26"/>
        <end position="128"/>
    </location>
</feature>
<protein>
    <recommendedName>
        <fullName evidence="6">CPR type cuticle protein</fullName>
    </recommendedName>
</protein>
<reference evidence="4" key="1">
    <citation type="submission" date="2022-01" db="UniProtKB">
        <authorList>
            <consortium name="EnsemblMetazoa"/>
        </authorList>
    </citation>
    <scope>IDENTIFICATION</scope>
</reference>
<evidence type="ECO:0000313" key="4">
    <source>
        <dbReference type="EnsemblMetazoa" id="XP_014259314.1"/>
    </source>
</evidence>
<dbReference type="KEGG" id="clec:106672421"/>
<dbReference type="PROSITE" id="PS51155">
    <property type="entry name" value="CHIT_BIND_RR_2"/>
    <property type="match status" value="1"/>
</dbReference>
<accession>A0A8I6TH60</accession>
<dbReference type="PANTHER" id="PTHR10380">
    <property type="entry name" value="CUTICLE PROTEIN"/>
    <property type="match status" value="1"/>
</dbReference>
<keyword evidence="3" id="KW-0732">Signal</keyword>
<dbReference type="GO" id="GO:0062129">
    <property type="term" value="C:chitin-based extracellular matrix"/>
    <property type="evidence" value="ECO:0007669"/>
    <property type="project" value="TreeGrafter"/>
</dbReference>
<dbReference type="AlphaFoldDB" id="A0A8I6TH60"/>
<evidence type="ECO:0000256" key="3">
    <source>
        <dbReference type="SAM" id="SignalP"/>
    </source>
</evidence>
<evidence type="ECO:0008006" key="6">
    <source>
        <dbReference type="Google" id="ProtNLM"/>
    </source>
</evidence>
<dbReference type="RefSeq" id="XP_014259314.1">
    <property type="nucleotide sequence ID" value="XM_014403828.2"/>
</dbReference>
<dbReference type="GeneID" id="106672421"/>
<sequence length="128" mass="14665">MATVVCASFLLIWAVFLCHAPAVKLQRKSPPYSIRTLEHYFNRDTFGGYTFKFRNTDGTSRYENAIFVGGVLSVMGTYSYRDGNGDLQTVRYVSDENGYRTVKCDRGWRRMRKGPPDSFMNPRLGANR</sequence>
<evidence type="ECO:0000256" key="2">
    <source>
        <dbReference type="PROSITE-ProRule" id="PRU00497"/>
    </source>
</evidence>
<dbReference type="PRINTS" id="PR00947">
    <property type="entry name" value="CUTICLE"/>
</dbReference>
<name>A0A8I6TH60_CIMLE</name>
<keyword evidence="5" id="KW-1185">Reference proteome</keyword>
<dbReference type="EnsemblMetazoa" id="XM_014403828.2">
    <property type="protein sequence ID" value="XP_014259314.1"/>
    <property type="gene ID" value="LOC106672421"/>
</dbReference>
<dbReference type="InterPro" id="IPR050468">
    <property type="entry name" value="Cuticle_Struct_Prot"/>
</dbReference>
<organism evidence="4 5">
    <name type="scientific">Cimex lectularius</name>
    <name type="common">Bed bug</name>
    <name type="synonym">Acanthia lectularia</name>
    <dbReference type="NCBI Taxonomy" id="79782"/>
    <lineage>
        <taxon>Eukaryota</taxon>
        <taxon>Metazoa</taxon>
        <taxon>Ecdysozoa</taxon>
        <taxon>Arthropoda</taxon>
        <taxon>Hexapoda</taxon>
        <taxon>Insecta</taxon>
        <taxon>Pterygota</taxon>
        <taxon>Neoptera</taxon>
        <taxon>Paraneoptera</taxon>
        <taxon>Hemiptera</taxon>
        <taxon>Heteroptera</taxon>
        <taxon>Panheteroptera</taxon>
        <taxon>Cimicomorpha</taxon>
        <taxon>Cimicidae</taxon>
        <taxon>Cimex</taxon>
    </lineage>
</organism>
<dbReference type="GO" id="GO:0008010">
    <property type="term" value="F:structural constituent of chitin-based larval cuticle"/>
    <property type="evidence" value="ECO:0007669"/>
    <property type="project" value="TreeGrafter"/>
</dbReference>